<evidence type="ECO:0000256" key="1">
    <source>
        <dbReference type="SAM" id="Coils"/>
    </source>
</evidence>
<feature type="transmembrane region" description="Helical" evidence="2">
    <location>
        <begin position="110"/>
        <end position="129"/>
    </location>
</feature>
<dbReference type="Proteomes" id="UP000035645">
    <property type="component" value="Unassembled WGS sequence"/>
</dbReference>
<dbReference type="AlphaFoldDB" id="A0AAV2W3L4"/>
<dbReference type="RefSeq" id="WP_014697188.1">
    <property type="nucleotide sequence ID" value="NZ_CBUQ010000005.1"/>
</dbReference>
<feature type="transmembrane region" description="Helical" evidence="2">
    <location>
        <begin position="40"/>
        <end position="60"/>
    </location>
</feature>
<dbReference type="Pfam" id="PF06541">
    <property type="entry name" value="ABC_trans_CmpB"/>
    <property type="match status" value="1"/>
</dbReference>
<comment type="caution">
    <text evidence="3">The sequence shown here is derived from an EMBL/GenBank/DDBJ whole genome shotgun (WGS) entry which is preliminary data.</text>
</comment>
<protein>
    <recommendedName>
        <fullName evidence="5">ABC-transporter type IV</fullName>
    </recommendedName>
</protein>
<feature type="transmembrane region" description="Helical" evidence="2">
    <location>
        <begin position="12"/>
        <end position="31"/>
    </location>
</feature>
<evidence type="ECO:0000313" key="4">
    <source>
        <dbReference type="Proteomes" id="UP000035645"/>
    </source>
</evidence>
<reference evidence="3 4" key="2">
    <citation type="submission" date="2015-01" db="EMBL/GenBank/DDBJ databases">
        <title>Genome sequence of a Bifidobacterium animalis strain.</title>
        <authorList>
            <person name="Bogovic-Matijasic B."/>
            <person name="Hacin B."/>
            <person name="Citar M."/>
            <person name="Svigelj K."/>
            <person name="Stempelj M."/>
            <person name="Rogelj I."/>
        </authorList>
    </citation>
    <scope>NUCLEOTIDE SEQUENCE [LARGE SCALE GENOMIC DNA]</scope>
    <source>
        <strain evidence="3 4">IM386</strain>
    </source>
</reference>
<name>A0AAV2W3L4_9BIFI</name>
<dbReference type="InterPro" id="IPR010540">
    <property type="entry name" value="CmpB_TMEM229"/>
</dbReference>
<keyword evidence="1" id="KW-0175">Coiled coil</keyword>
<sequence>MWLAAVEKTFVWFLLYSFVGWVWETVLNIVMKKRFVDRGILNGPICPIYGFGAALAIFVLHDEHSLIAVFLSSGVLACTLEYITSWGIEKLFHMQLWDYSNKPFNINGRVYLNGFLFFAAGCTVVKEWVQPAVMRMLDRLDPLWLNIVSITLFAILMADVAVTLAGLISMNSKLGRAEEYIKSVKKEQIAKMDVHITAADERIEQIEQRAEGAADRVKETVARTQVAERVSGGVESAKTRGAELSAKLHGTFNWQQRRLLDAYPEMKPERGRSVIGEIRAQLAKYGRKHNA</sequence>
<evidence type="ECO:0008006" key="5">
    <source>
        <dbReference type="Google" id="ProtNLM"/>
    </source>
</evidence>
<keyword evidence="2" id="KW-1133">Transmembrane helix</keyword>
<evidence type="ECO:0000313" key="3">
    <source>
        <dbReference type="EMBL" id="CDI67309.1"/>
    </source>
</evidence>
<dbReference type="EMBL" id="CBUQ010000005">
    <property type="protein sequence ID" value="CDI67309.1"/>
    <property type="molecule type" value="Genomic_DNA"/>
</dbReference>
<feature type="transmembrane region" description="Helical" evidence="2">
    <location>
        <begin position="66"/>
        <end position="89"/>
    </location>
</feature>
<evidence type="ECO:0000256" key="2">
    <source>
        <dbReference type="SAM" id="Phobius"/>
    </source>
</evidence>
<reference evidence="3 4" key="1">
    <citation type="submission" date="2013-10" db="EMBL/GenBank/DDBJ databases">
        <authorList>
            <person name="Manrique M."/>
        </authorList>
    </citation>
    <scope>NUCLEOTIDE SEQUENCE [LARGE SCALE GENOMIC DNA]</scope>
    <source>
        <strain evidence="3 4">IM386</strain>
    </source>
</reference>
<keyword evidence="2" id="KW-0472">Membrane</keyword>
<keyword evidence="2" id="KW-0812">Transmembrane</keyword>
<organism evidence="3 4">
    <name type="scientific">Bifidobacterium animalis subsp. animalis IM386</name>
    <dbReference type="NCBI Taxonomy" id="1402194"/>
    <lineage>
        <taxon>Bacteria</taxon>
        <taxon>Bacillati</taxon>
        <taxon>Actinomycetota</taxon>
        <taxon>Actinomycetes</taxon>
        <taxon>Bifidobacteriales</taxon>
        <taxon>Bifidobacteriaceae</taxon>
        <taxon>Bifidobacterium</taxon>
    </lineage>
</organism>
<feature type="transmembrane region" description="Helical" evidence="2">
    <location>
        <begin position="144"/>
        <end position="168"/>
    </location>
</feature>
<gene>
    <name evidence="3" type="ORF">BANIM336_00618</name>
</gene>
<accession>A0AAV2W3L4</accession>
<proteinExistence type="predicted"/>
<feature type="coiled-coil region" evidence="1">
    <location>
        <begin position="189"/>
        <end position="223"/>
    </location>
</feature>